<dbReference type="InterPro" id="IPR036291">
    <property type="entry name" value="NAD(P)-bd_dom_sf"/>
</dbReference>
<protein>
    <submittedName>
        <fullName evidence="6">Short-subunit dehydrogenase</fullName>
    </submittedName>
</protein>
<name>A0A2W7NXB9_9BURK</name>
<feature type="compositionally biased region" description="Polar residues" evidence="4">
    <location>
        <begin position="1"/>
        <end position="10"/>
    </location>
</feature>
<keyword evidence="2" id="KW-0560">Oxidoreductase</keyword>
<dbReference type="InterPro" id="IPR002347">
    <property type="entry name" value="SDR_fam"/>
</dbReference>
<dbReference type="PANTHER" id="PTHR44196:SF1">
    <property type="entry name" value="DEHYDROGENASE_REDUCTASE SDR FAMILY MEMBER 7B"/>
    <property type="match status" value="1"/>
</dbReference>
<proteinExistence type="inferred from homology"/>
<evidence type="ECO:0000313" key="6">
    <source>
        <dbReference type="EMBL" id="PZX27009.1"/>
    </source>
</evidence>
<dbReference type="AlphaFoldDB" id="A0A2W7NXB9"/>
<evidence type="ECO:0000256" key="2">
    <source>
        <dbReference type="ARBA" id="ARBA00023002"/>
    </source>
</evidence>
<dbReference type="Gene3D" id="3.40.50.720">
    <property type="entry name" value="NAD(P)-binding Rossmann-like Domain"/>
    <property type="match status" value="1"/>
</dbReference>
<gene>
    <name evidence="6" type="ORF">C7416_106299</name>
</gene>
<dbReference type="SMART" id="SM00822">
    <property type="entry name" value="PKS_KR"/>
    <property type="match status" value="1"/>
</dbReference>
<dbReference type="InterPro" id="IPR057326">
    <property type="entry name" value="KR_dom"/>
</dbReference>
<organism evidence="6 7">
    <name type="scientific">Cupriavidus phytorum</name>
    <dbReference type="NCBI Taxonomy" id="3024399"/>
    <lineage>
        <taxon>Bacteria</taxon>
        <taxon>Pseudomonadati</taxon>
        <taxon>Pseudomonadota</taxon>
        <taxon>Betaproteobacteria</taxon>
        <taxon>Burkholderiales</taxon>
        <taxon>Burkholderiaceae</taxon>
        <taxon>Cupriavidus</taxon>
    </lineage>
</organism>
<keyword evidence="7" id="KW-1185">Reference proteome</keyword>
<evidence type="ECO:0000256" key="1">
    <source>
        <dbReference type="ARBA" id="ARBA00006484"/>
    </source>
</evidence>
<feature type="domain" description="Ketoreductase" evidence="5">
    <location>
        <begin position="56"/>
        <end position="243"/>
    </location>
</feature>
<dbReference type="GO" id="GO:0016491">
    <property type="term" value="F:oxidoreductase activity"/>
    <property type="evidence" value="ECO:0007669"/>
    <property type="project" value="UniProtKB-KW"/>
</dbReference>
<dbReference type="GO" id="GO:0016020">
    <property type="term" value="C:membrane"/>
    <property type="evidence" value="ECO:0007669"/>
    <property type="project" value="TreeGrafter"/>
</dbReference>
<dbReference type="PRINTS" id="PR00081">
    <property type="entry name" value="GDHRDH"/>
</dbReference>
<feature type="region of interest" description="Disordered" evidence="4">
    <location>
        <begin position="1"/>
        <end position="28"/>
    </location>
</feature>
<dbReference type="Proteomes" id="UP000249638">
    <property type="component" value="Unassembled WGS sequence"/>
</dbReference>
<dbReference type="EMBL" id="QKZN01000006">
    <property type="protein sequence ID" value="PZX27009.1"/>
    <property type="molecule type" value="Genomic_DNA"/>
</dbReference>
<evidence type="ECO:0000256" key="3">
    <source>
        <dbReference type="RuleBase" id="RU000363"/>
    </source>
</evidence>
<comment type="similarity">
    <text evidence="1 3">Belongs to the short-chain dehydrogenases/reductases (SDR) family.</text>
</comment>
<evidence type="ECO:0000256" key="4">
    <source>
        <dbReference type="SAM" id="MobiDB-lite"/>
    </source>
</evidence>
<comment type="caution">
    <text evidence="6">The sequence shown here is derived from an EMBL/GenBank/DDBJ whole genome shotgun (WGS) entry which is preliminary data.</text>
</comment>
<dbReference type="Pfam" id="PF00106">
    <property type="entry name" value="adh_short"/>
    <property type="match status" value="1"/>
</dbReference>
<evidence type="ECO:0000259" key="5">
    <source>
        <dbReference type="SMART" id="SM00822"/>
    </source>
</evidence>
<dbReference type="PRINTS" id="PR00080">
    <property type="entry name" value="SDRFAMILY"/>
</dbReference>
<accession>A0A2W7NXB9</accession>
<evidence type="ECO:0000313" key="7">
    <source>
        <dbReference type="Proteomes" id="UP000249638"/>
    </source>
</evidence>
<dbReference type="PANTHER" id="PTHR44196">
    <property type="entry name" value="DEHYDROGENASE/REDUCTASE SDR FAMILY MEMBER 7B"/>
    <property type="match status" value="1"/>
</dbReference>
<dbReference type="CDD" id="cd05233">
    <property type="entry name" value="SDR_c"/>
    <property type="match status" value="1"/>
</dbReference>
<sequence>MPARQGQTPMQPVAQRHPTQTDDARARRRRYKEPCAAMDAAVFQETFNMAANPRQQAAVITGAAGGIGLGLAHALAAQGYALALADIDADALEAARAALARDGATVVAVPTDVGDARQITHLCDESFRQLGRVDLLFNNAGVLATGRCWELPPEVFDKVMRVNLWSVLHALRCFVPRMVAQGSGHIVNVASMAGLAVGPWLAPYTLSKQGVVALSEGLALELQAAGLPIKVSVVCPGPVATGIAADLDGAAPQEVHQMNGALRNGIAAGLTPDQAARVILDGVSAGQFWILPHEQAAHAALARAQGIAAGSAPSFAMQV</sequence>
<reference evidence="6" key="1">
    <citation type="submission" date="2018-06" db="EMBL/GenBank/DDBJ databases">
        <title>Genomic Encyclopedia of Type Strains, Phase IV (KMG-V): Genome sequencing to study the core and pangenomes of soil and plant-associated prokaryotes.</title>
        <authorList>
            <person name="Whitman W."/>
        </authorList>
    </citation>
    <scope>NUCLEOTIDE SEQUENCE [LARGE SCALE GENOMIC DNA]</scope>
    <source>
        <strain evidence="6">MLR2-44</strain>
    </source>
</reference>
<dbReference type="SUPFAM" id="SSF51735">
    <property type="entry name" value="NAD(P)-binding Rossmann-fold domains"/>
    <property type="match status" value="1"/>
</dbReference>